<feature type="domain" description="UspA" evidence="2">
    <location>
        <begin position="3"/>
        <end position="138"/>
    </location>
</feature>
<dbReference type="PRINTS" id="PR01438">
    <property type="entry name" value="UNVRSLSTRESS"/>
</dbReference>
<dbReference type="HOGENOM" id="CLU_049301_19_1_2"/>
<reference evidence="3 4" key="1">
    <citation type="journal article" date="2012" name="Stand. Genomic Sci.">
        <title>Complete genome sequence of Halopiger xanaduensis type strain (SH-6(T)).</title>
        <authorList>
            <person name="Anderson I."/>
            <person name="Tindall B.J."/>
            <person name="Rohde M."/>
            <person name="Lucas S."/>
            <person name="Han J."/>
            <person name="Lapidus A."/>
            <person name="Cheng J.F."/>
            <person name="Goodwin L."/>
            <person name="Pitluck S."/>
            <person name="Peters L."/>
            <person name="Pati A."/>
            <person name="Mikhailova N."/>
            <person name="Pagani I."/>
            <person name="Teshima H."/>
            <person name="Han C."/>
            <person name="Tapia R."/>
            <person name="Land M."/>
            <person name="Woyke T."/>
            <person name="Klenk H.P."/>
            <person name="Kyrpides N."/>
            <person name="Ivanova N."/>
        </authorList>
    </citation>
    <scope>NUCLEOTIDE SEQUENCE [LARGE SCALE GENOMIC DNA]</scope>
    <source>
        <strain evidence="4">DSM 18323 / JCM 14033 / SH-6</strain>
    </source>
</reference>
<dbReference type="AlphaFoldDB" id="F8D3T7"/>
<dbReference type="SUPFAM" id="SSF52402">
    <property type="entry name" value="Adenine nucleotide alpha hydrolases-like"/>
    <property type="match status" value="1"/>
</dbReference>
<name>F8D3T7_HALXS</name>
<dbReference type="KEGG" id="hxa:Halxa_3985"/>
<dbReference type="CDD" id="cd00293">
    <property type="entry name" value="USP-like"/>
    <property type="match status" value="1"/>
</dbReference>
<dbReference type="OrthoDB" id="307404at2157"/>
<evidence type="ECO:0000313" key="4">
    <source>
        <dbReference type="Proteomes" id="UP000006794"/>
    </source>
</evidence>
<dbReference type="InterPro" id="IPR006015">
    <property type="entry name" value="Universal_stress_UspA"/>
</dbReference>
<dbReference type="Proteomes" id="UP000006794">
    <property type="component" value="Chromosome"/>
</dbReference>
<accession>F8D3T7</accession>
<keyword evidence="4" id="KW-1185">Reference proteome</keyword>
<proteinExistence type="inferred from homology"/>
<evidence type="ECO:0000259" key="2">
    <source>
        <dbReference type="Pfam" id="PF00582"/>
    </source>
</evidence>
<protein>
    <submittedName>
        <fullName evidence="3">UspA domain-containing protein</fullName>
    </submittedName>
</protein>
<evidence type="ECO:0000313" key="3">
    <source>
        <dbReference type="EMBL" id="AEH38590.1"/>
    </source>
</evidence>
<dbReference type="Gene3D" id="3.40.50.620">
    <property type="entry name" value="HUPs"/>
    <property type="match status" value="1"/>
</dbReference>
<dbReference type="InterPro" id="IPR006016">
    <property type="entry name" value="UspA"/>
</dbReference>
<dbReference type="PANTHER" id="PTHR46268">
    <property type="entry name" value="STRESS RESPONSE PROTEIN NHAX"/>
    <property type="match status" value="1"/>
</dbReference>
<sequence>MVVVTAIDGEDGSSRVLSEGWALANRFDEPLHAILVYEGPSHRELINKSLNVEDSVTPERAQEIAERVLADVAEGVTDEYEAVGRTGEAPAEILEYAEEVDARYIVVGGRSRSPVGKALFGSVTQSVLLDASCPVLAVMDEREA</sequence>
<dbReference type="STRING" id="797210.Halxa_3985"/>
<gene>
    <name evidence="3" type="ordered locus">Halxa_3985</name>
</gene>
<dbReference type="RefSeq" id="WP_013881476.1">
    <property type="nucleotide sequence ID" value="NC_015666.1"/>
</dbReference>
<dbReference type="GeneID" id="10798927"/>
<dbReference type="InterPro" id="IPR014729">
    <property type="entry name" value="Rossmann-like_a/b/a_fold"/>
</dbReference>
<organism evidence="3 4">
    <name type="scientific">Halopiger xanaduensis (strain DSM 18323 / JCM 14033 / SH-6)</name>
    <dbReference type="NCBI Taxonomy" id="797210"/>
    <lineage>
        <taxon>Archaea</taxon>
        <taxon>Methanobacteriati</taxon>
        <taxon>Methanobacteriota</taxon>
        <taxon>Stenosarchaea group</taxon>
        <taxon>Halobacteria</taxon>
        <taxon>Halobacteriales</taxon>
        <taxon>Natrialbaceae</taxon>
        <taxon>Halopiger</taxon>
    </lineage>
</organism>
<dbReference type="EMBL" id="CP002839">
    <property type="protein sequence ID" value="AEH38590.1"/>
    <property type="molecule type" value="Genomic_DNA"/>
</dbReference>
<evidence type="ECO:0000256" key="1">
    <source>
        <dbReference type="ARBA" id="ARBA00008791"/>
    </source>
</evidence>
<dbReference type="eggNOG" id="arCOG03050">
    <property type="taxonomic scope" value="Archaea"/>
</dbReference>
<comment type="similarity">
    <text evidence="1">Belongs to the universal stress protein A family.</text>
</comment>
<dbReference type="Pfam" id="PF00582">
    <property type="entry name" value="Usp"/>
    <property type="match status" value="1"/>
</dbReference>
<dbReference type="PANTHER" id="PTHR46268:SF6">
    <property type="entry name" value="UNIVERSAL STRESS PROTEIN UP12"/>
    <property type="match status" value="1"/>
</dbReference>